<reference evidence="1 2" key="1">
    <citation type="journal article" date="2015" name="Mol. Plant Microbe Interact.">
        <title>Genome, transcriptome, and functional analyses of Penicillium expansum provide new insights into secondary metabolism and pathogenicity.</title>
        <authorList>
            <person name="Ballester A.R."/>
            <person name="Marcet-Houben M."/>
            <person name="Levin E."/>
            <person name="Sela N."/>
            <person name="Selma-Lazaro C."/>
            <person name="Carmona L."/>
            <person name="Wisniewski M."/>
            <person name="Droby S."/>
            <person name="Gonzalez-Candelas L."/>
            <person name="Gabaldon T."/>
        </authorList>
    </citation>
    <scope>NUCLEOTIDE SEQUENCE [LARGE SCALE GENOMIC DNA]</scope>
    <source>
        <strain evidence="1 2">MD-8</strain>
    </source>
</reference>
<organism evidence="1 2">
    <name type="scientific">Penicillium expansum</name>
    <name type="common">Blue mold rot fungus</name>
    <dbReference type="NCBI Taxonomy" id="27334"/>
    <lineage>
        <taxon>Eukaryota</taxon>
        <taxon>Fungi</taxon>
        <taxon>Dikarya</taxon>
        <taxon>Ascomycota</taxon>
        <taxon>Pezizomycotina</taxon>
        <taxon>Eurotiomycetes</taxon>
        <taxon>Eurotiomycetidae</taxon>
        <taxon>Eurotiales</taxon>
        <taxon>Aspergillaceae</taxon>
        <taxon>Penicillium</taxon>
    </lineage>
</organism>
<dbReference type="GeneID" id="27682145"/>
<dbReference type="AlphaFoldDB" id="A0A0A2J6M8"/>
<comment type="caution">
    <text evidence="1">The sequence shown here is derived from an EMBL/GenBank/DDBJ whole genome shotgun (WGS) entry which is preliminary data.</text>
</comment>
<evidence type="ECO:0000313" key="1">
    <source>
        <dbReference type="EMBL" id="KGO50989.1"/>
    </source>
</evidence>
<name>A0A0A2J6M8_PENEN</name>
<dbReference type="Proteomes" id="UP000030143">
    <property type="component" value="Unassembled WGS sequence"/>
</dbReference>
<dbReference type="EMBL" id="JQFZ01000311">
    <property type="protein sequence ID" value="KGO50989.1"/>
    <property type="molecule type" value="Genomic_DNA"/>
</dbReference>
<protein>
    <submittedName>
        <fullName evidence="1">Uncharacterized protein</fullName>
    </submittedName>
</protein>
<keyword evidence="2" id="KW-1185">Reference proteome</keyword>
<sequence>MNSPALLSEVFSLNDPVTSEGDYMNTHVTGFVTDEDDNNQRVGGLVSIPDTNGVRYHTQQPVMQDLHQPLDPLVAALPPGPGSLNFSPAGFCTFHTNLLPACLSSDVLSFLSELVPLKSLPLSPPVSIVLLRIMVSALRPDSYDIFWF</sequence>
<dbReference type="HOGENOM" id="CLU_1759431_0_0_1"/>
<gene>
    <name evidence="1" type="ORF">PEX2_094550</name>
</gene>
<proteinExistence type="predicted"/>
<accession>A0A0A2J6M8</accession>
<dbReference type="RefSeq" id="XP_016594001.1">
    <property type="nucleotide sequence ID" value="XM_016746725.1"/>
</dbReference>
<evidence type="ECO:0000313" key="2">
    <source>
        <dbReference type="Proteomes" id="UP000030143"/>
    </source>
</evidence>
<dbReference type="PhylomeDB" id="A0A0A2J6M8"/>
<dbReference type="VEuPathDB" id="FungiDB:PEXP_004340"/>
<dbReference type="OrthoDB" id="4367165at2759"/>